<organism evidence="1 2">
    <name type="scientific">Protea cynaroides</name>
    <dbReference type="NCBI Taxonomy" id="273540"/>
    <lineage>
        <taxon>Eukaryota</taxon>
        <taxon>Viridiplantae</taxon>
        <taxon>Streptophyta</taxon>
        <taxon>Embryophyta</taxon>
        <taxon>Tracheophyta</taxon>
        <taxon>Spermatophyta</taxon>
        <taxon>Magnoliopsida</taxon>
        <taxon>Proteales</taxon>
        <taxon>Proteaceae</taxon>
        <taxon>Protea</taxon>
    </lineage>
</organism>
<sequence length="184" mass="22264">MISSLDLKIREIQMSSPLKGSLYLRNSTRFVLQWLQRERRHRPQQRRIGRRIWWNCYLPRQLQRSCCHYHKRADSGRSMRKLSKAMDSLRNLPSFQRRLLDFPSDFAMPPPESLSQQRRLEILIELMVRNQERRITRFNNSEINLQRRKESYRKATSYWQTCSLTCWPACWMSCLSCSRPISPL</sequence>
<dbReference type="EMBL" id="JAMYWD010000008">
    <property type="protein sequence ID" value="KAJ4964225.1"/>
    <property type="molecule type" value="Genomic_DNA"/>
</dbReference>
<dbReference type="AlphaFoldDB" id="A0A9Q0HGF4"/>
<name>A0A9Q0HGF4_9MAGN</name>
<comment type="caution">
    <text evidence="1">The sequence shown here is derived from an EMBL/GenBank/DDBJ whole genome shotgun (WGS) entry which is preliminary data.</text>
</comment>
<reference evidence="1" key="1">
    <citation type="journal article" date="2023" name="Plant J.">
        <title>The genome of the king protea, Protea cynaroides.</title>
        <authorList>
            <person name="Chang J."/>
            <person name="Duong T.A."/>
            <person name="Schoeman C."/>
            <person name="Ma X."/>
            <person name="Roodt D."/>
            <person name="Barker N."/>
            <person name="Li Z."/>
            <person name="Van de Peer Y."/>
            <person name="Mizrachi E."/>
        </authorList>
    </citation>
    <scope>NUCLEOTIDE SEQUENCE</scope>
    <source>
        <tissue evidence="1">Young leaves</tissue>
    </source>
</reference>
<proteinExistence type="predicted"/>
<evidence type="ECO:0000313" key="1">
    <source>
        <dbReference type="EMBL" id="KAJ4964225.1"/>
    </source>
</evidence>
<keyword evidence="2" id="KW-1185">Reference proteome</keyword>
<accession>A0A9Q0HGF4</accession>
<protein>
    <submittedName>
        <fullName evidence="1">Uncharacterized protein</fullName>
    </submittedName>
</protein>
<evidence type="ECO:0000313" key="2">
    <source>
        <dbReference type="Proteomes" id="UP001141806"/>
    </source>
</evidence>
<dbReference type="Proteomes" id="UP001141806">
    <property type="component" value="Unassembled WGS sequence"/>
</dbReference>
<gene>
    <name evidence="1" type="ORF">NE237_024164</name>
</gene>